<proteinExistence type="predicted"/>
<dbReference type="PANTHER" id="PTHR43447">
    <property type="entry name" value="ALPHA-AMYLASE"/>
    <property type="match status" value="1"/>
</dbReference>
<reference evidence="5 6" key="1">
    <citation type="submission" date="2019-05" db="EMBL/GenBank/DDBJ databases">
        <authorList>
            <consortium name="Science for Life Laboratories"/>
        </authorList>
    </citation>
    <scope>NUCLEOTIDE SEQUENCE [LARGE SCALE GENOMIC DNA]</scope>
    <source>
        <strain evidence="5">Soil9</strain>
    </source>
</reference>
<evidence type="ECO:0000313" key="5">
    <source>
        <dbReference type="EMBL" id="VTR94357.1"/>
    </source>
</evidence>
<protein>
    <recommendedName>
        <fullName evidence="4">Glycosyl hydrolase family 13 catalytic domain-containing protein</fullName>
    </recommendedName>
</protein>
<keyword evidence="2" id="KW-0326">Glycosidase</keyword>
<feature type="compositionally biased region" description="Polar residues" evidence="3">
    <location>
        <begin position="63"/>
        <end position="73"/>
    </location>
</feature>
<sequence length="406" mass="46052">MKLGHGACGETGHVGVQQNDCTAPLLDSTNHRDGTDSWADFKSPDWGLNTITRNDDAFDPIRQPNSPIKNTPVAQRGAEEERPSEYASHGGTTYEYGDFRDIDHTNKQVRRDIIKYLLQLKSFGYRGWRYDMVHGYHAKRLAVYNKRSNPTFSVGEYEWHAHADQRGWIKYTATSEPGDLKTASSVFDFTTFGTLKNNKGQYRNWYAFDNGLGMMGDTTEGKPWKQRAVTFVENHDTGYRTKPNGSPEKDHEKDSFANNWEVEQAYAYVLTHTGVPCVYWKHYFDWGGDLRERIKALINARKVAGVHSGSDLYVQQNAKAKGVYAARVKGSKGDLYVRVGGTDADWQPSSSNYKDYREYAAGEGWRVWVGILNNPAVQQASLKQPLPVPEYKKPEDIDVPDAWLDL</sequence>
<feature type="region of interest" description="Disordered" evidence="3">
    <location>
        <begin position="55"/>
        <end position="92"/>
    </location>
</feature>
<accession>A0A6P2D0J8</accession>
<evidence type="ECO:0000259" key="4">
    <source>
        <dbReference type="SMART" id="SM00642"/>
    </source>
</evidence>
<dbReference type="Pfam" id="PF07821">
    <property type="entry name" value="Alpha-amyl_C2"/>
    <property type="match status" value="1"/>
</dbReference>
<evidence type="ECO:0000256" key="3">
    <source>
        <dbReference type="SAM" id="MobiDB-lite"/>
    </source>
</evidence>
<evidence type="ECO:0000256" key="2">
    <source>
        <dbReference type="ARBA" id="ARBA00023295"/>
    </source>
</evidence>
<dbReference type="InterPro" id="IPR006047">
    <property type="entry name" value="GH13_cat_dom"/>
</dbReference>
<dbReference type="InterPro" id="IPR017853">
    <property type="entry name" value="GH"/>
</dbReference>
<evidence type="ECO:0000313" key="6">
    <source>
        <dbReference type="Proteomes" id="UP000464178"/>
    </source>
</evidence>
<gene>
    <name evidence="5" type="ORF">SOIL9_33570</name>
</gene>
<keyword evidence="1" id="KW-0378">Hydrolase</keyword>
<dbReference type="KEGG" id="gms:SOIL9_33570"/>
<organism evidence="5 6">
    <name type="scientific">Gemmata massiliana</name>
    <dbReference type="NCBI Taxonomy" id="1210884"/>
    <lineage>
        <taxon>Bacteria</taxon>
        <taxon>Pseudomonadati</taxon>
        <taxon>Planctomycetota</taxon>
        <taxon>Planctomycetia</taxon>
        <taxon>Gemmatales</taxon>
        <taxon>Gemmataceae</taxon>
        <taxon>Gemmata</taxon>
    </lineage>
</organism>
<dbReference type="SUPFAM" id="SSF51445">
    <property type="entry name" value="(Trans)glycosidases"/>
    <property type="match status" value="1"/>
</dbReference>
<dbReference type="GO" id="GO:0004556">
    <property type="term" value="F:alpha-amylase activity"/>
    <property type="evidence" value="ECO:0007669"/>
    <property type="project" value="InterPro"/>
</dbReference>
<dbReference type="AlphaFoldDB" id="A0A6P2D0J8"/>
<dbReference type="GO" id="GO:0005509">
    <property type="term" value="F:calcium ion binding"/>
    <property type="evidence" value="ECO:0007669"/>
    <property type="project" value="InterPro"/>
</dbReference>
<evidence type="ECO:0000256" key="1">
    <source>
        <dbReference type="ARBA" id="ARBA00022801"/>
    </source>
</evidence>
<feature type="domain" description="Glycosyl hydrolase family 13 catalytic" evidence="4">
    <location>
        <begin position="35"/>
        <end position="301"/>
    </location>
</feature>
<dbReference type="SMART" id="SM00642">
    <property type="entry name" value="Aamy"/>
    <property type="match status" value="1"/>
</dbReference>
<name>A0A6P2D0J8_9BACT</name>
<dbReference type="EMBL" id="LR593886">
    <property type="protein sequence ID" value="VTR94357.1"/>
    <property type="molecule type" value="Genomic_DNA"/>
</dbReference>
<dbReference type="InterPro" id="IPR012850">
    <property type="entry name" value="A-amylase_bs_C"/>
</dbReference>
<keyword evidence="6" id="KW-1185">Reference proteome</keyword>
<dbReference type="GO" id="GO:0005975">
    <property type="term" value="P:carbohydrate metabolic process"/>
    <property type="evidence" value="ECO:0007669"/>
    <property type="project" value="InterPro"/>
</dbReference>
<dbReference type="Proteomes" id="UP000464178">
    <property type="component" value="Chromosome"/>
</dbReference>
<dbReference type="RefSeq" id="WP_197909549.1">
    <property type="nucleotide sequence ID" value="NZ_LR593886.1"/>
</dbReference>
<dbReference type="Gene3D" id="3.20.20.80">
    <property type="entry name" value="Glycosidases"/>
    <property type="match status" value="1"/>
</dbReference>